<keyword evidence="3" id="KW-0001">2Fe-2S</keyword>
<dbReference type="PANTHER" id="PTHR43112">
    <property type="entry name" value="FERREDOXIN"/>
    <property type="match status" value="1"/>
</dbReference>
<keyword evidence="6" id="KW-0408">Iron</keyword>
<keyword evidence="2" id="KW-0813">Transport</keyword>
<evidence type="ECO:0000256" key="5">
    <source>
        <dbReference type="ARBA" id="ARBA00022982"/>
    </source>
</evidence>
<sequence>MVEAVNIEFQFNGEVFHTVLPDNRNKILQSLSMQNFKVPFSCKSGICGSCECQLLEGDVELLENEYLTEREESQGKILACMSFALSQNIKIDFDKI</sequence>
<dbReference type="PROSITE" id="PS00197">
    <property type="entry name" value="2FE2S_FER_1"/>
    <property type="match status" value="1"/>
</dbReference>
<evidence type="ECO:0000256" key="4">
    <source>
        <dbReference type="ARBA" id="ARBA00022723"/>
    </source>
</evidence>
<dbReference type="PROSITE" id="PS51085">
    <property type="entry name" value="2FE2S_FER_2"/>
    <property type="match status" value="1"/>
</dbReference>
<dbReference type="CDD" id="cd00207">
    <property type="entry name" value="fer2"/>
    <property type="match status" value="1"/>
</dbReference>
<dbReference type="GO" id="GO:0046872">
    <property type="term" value="F:metal ion binding"/>
    <property type="evidence" value="ECO:0007669"/>
    <property type="project" value="UniProtKB-KW"/>
</dbReference>
<dbReference type="InterPro" id="IPR012675">
    <property type="entry name" value="Beta-grasp_dom_sf"/>
</dbReference>
<gene>
    <name evidence="10" type="ORF">BPO_0202</name>
</gene>
<dbReference type="InterPro" id="IPR006058">
    <property type="entry name" value="2Fe2S_fd_BS"/>
</dbReference>
<evidence type="ECO:0000256" key="7">
    <source>
        <dbReference type="ARBA" id="ARBA00023014"/>
    </source>
</evidence>
<dbReference type="InterPro" id="IPR036010">
    <property type="entry name" value="2Fe-2S_ferredoxin-like_sf"/>
</dbReference>
<accession>A0AAU0EYZ2</accession>
<evidence type="ECO:0000256" key="6">
    <source>
        <dbReference type="ARBA" id="ARBA00023004"/>
    </source>
</evidence>
<dbReference type="EMBL" id="CP136426">
    <property type="protein sequence ID" value="WOC50849.1"/>
    <property type="molecule type" value="Genomic_DNA"/>
</dbReference>
<organism evidence="10 11">
    <name type="scientific">Bergeyella porcorum</name>
    <dbReference type="NCBI Taxonomy" id="1735111"/>
    <lineage>
        <taxon>Bacteria</taxon>
        <taxon>Pseudomonadati</taxon>
        <taxon>Bacteroidota</taxon>
        <taxon>Flavobacteriia</taxon>
        <taxon>Flavobacteriales</taxon>
        <taxon>Weeksellaceae</taxon>
        <taxon>Bergeyella</taxon>
    </lineage>
</organism>
<keyword evidence="11" id="KW-1185">Reference proteome</keyword>
<proteinExistence type="inferred from homology"/>
<comment type="cofactor">
    <cofactor evidence="8">
        <name>[2Fe-2S] cluster</name>
        <dbReference type="ChEBI" id="CHEBI:190135"/>
    </cofactor>
</comment>
<keyword evidence="7" id="KW-0411">Iron-sulfur</keyword>
<feature type="domain" description="2Fe-2S ferredoxin-type" evidence="9">
    <location>
        <begin position="5"/>
        <end position="96"/>
    </location>
</feature>
<dbReference type="InterPro" id="IPR001041">
    <property type="entry name" value="2Fe-2S_ferredoxin-type"/>
</dbReference>
<evidence type="ECO:0000313" key="11">
    <source>
        <dbReference type="Proteomes" id="UP001432059"/>
    </source>
</evidence>
<name>A0AAU0EYZ2_9FLAO</name>
<dbReference type="Proteomes" id="UP001432059">
    <property type="component" value="Chromosome"/>
</dbReference>
<dbReference type="Gene3D" id="3.10.20.30">
    <property type="match status" value="1"/>
</dbReference>
<evidence type="ECO:0000256" key="8">
    <source>
        <dbReference type="ARBA" id="ARBA00034078"/>
    </source>
</evidence>
<dbReference type="SUPFAM" id="SSF54292">
    <property type="entry name" value="2Fe-2S ferredoxin-like"/>
    <property type="match status" value="1"/>
</dbReference>
<evidence type="ECO:0000313" key="10">
    <source>
        <dbReference type="EMBL" id="WOC50849.1"/>
    </source>
</evidence>
<protein>
    <recommendedName>
        <fullName evidence="9">2Fe-2S ferredoxin-type domain-containing protein</fullName>
    </recommendedName>
</protein>
<evidence type="ECO:0000256" key="1">
    <source>
        <dbReference type="ARBA" id="ARBA00007874"/>
    </source>
</evidence>
<comment type="similarity">
    <text evidence="1">Belongs to the 2Fe2S plant-type ferredoxin family.</text>
</comment>
<dbReference type="PANTHER" id="PTHR43112:SF3">
    <property type="entry name" value="FERREDOXIN-2, CHLOROPLASTIC"/>
    <property type="match status" value="1"/>
</dbReference>
<keyword evidence="5" id="KW-0249">Electron transport</keyword>
<keyword evidence="4" id="KW-0479">Metal-binding</keyword>
<dbReference type="Pfam" id="PF00111">
    <property type="entry name" value="Fer2"/>
    <property type="match status" value="1"/>
</dbReference>
<dbReference type="KEGG" id="bpor:BPO_0202"/>
<reference evidence="10" key="1">
    <citation type="submission" date="2023-10" db="EMBL/GenBank/DDBJ databases">
        <title>Characterization and whole genome sequencing of a novel strain of Bergeyella porcorum QD2021 isolated from pig.</title>
        <authorList>
            <person name="Liu G."/>
            <person name="Chen C."/>
            <person name="Han X."/>
        </authorList>
    </citation>
    <scope>NUCLEOTIDE SEQUENCE</scope>
    <source>
        <strain evidence="10">QD2021</strain>
    </source>
</reference>
<dbReference type="GO" id="GO:0051537">
    <property type="term" value="F:2 iron, 2 sulfur cluster binding"/>
    <property type="evidence" value="ECO:0007669"/>
    <property type="project" value="UniProtKB-KW"/>
</dbReference>
<evidence type="ECO:0000256" key="2">
    <source>
        <dbReference type="ARBA" id="ARBA00022448"/>
    </source>
</evidence>
<evidence type="ECO:0000259" key="9">
    <source>
        <dbReference type="PROSITE" id="PS51085"/>
    </source>
</evidence>
<dbReference type="AlphaFoldDB" id="A0AAU0EYZ2"/>
<evidence type="ECO:0000256" key="3">
    <source>
        <dbReference type="ARBA" id="ARBA00022714"/>
    </source>
</evidence>